<gene>
    <name evidence="1" type="ORF">O181_024155</name>
</gene>
<dbReference type="Proteomes" id="UP000765509">
    <property type="component" value="Unassembled WGS sequence"/>
</dbReference>
<dbReference type="AlphaFoldDB" id="A0A9Q3CKG2"/>
<proteinExistence type="predicted"/>
<reference evidence="1" key="1">
    <citation type="submission" date="2021-03" db="EMBL/GenBank/DDBJ databases">
        <title>Draft genome sequence of rust myrtle Austropuccinia psidii MF-1, a brazilian biotype.</title>
        <authorList>
            <person name="Quecine M.C."/>
            <person name="Pachon D.M.R."/>
            <person name="Bonatelli M.L."/>
            <person name="Correr F.H."/>
            <person name="Franceschini L.M."/>
            <person name="Leite T.F."/>
            <person name="Margarido G.R.A."/>
            <person name="Almeida C.A."/>
            <person name="Ferrarezi J.A."/>
            <person name="Labate C.A."/>
        </authorList>
    </citation>
    <scope>NUCLEOTIDE SEQUENCE</scope>
    <source>
        <strain evidence="1">MF-1</strain>
    </source>
</reference>
<sequence length="188" mass="20774">MSSIRDSGSPFQSLGGPSSMALNFSLQVQAMWDNLAHCFLLCPWKSLQIWTQRGQNGPGGPQLLPWTTDFGLQNTGHGLSKTKEAQNGHKASKGKIFLRMAGTKMDHIETTFPQKAICAHSSGTKMDHIETTFAQKAICAHSLKNLGTGHLLRICKSVNLVQEDVSRQYGQFLWGLYIYTASFHNFSS</sequence>
<name>A0A9Q3CKG2_9BASI</name>
<keyword evidence="2" id="KW-1185">Reference proteome</keyword>
<evidence type="ECO:0000313" key="1">
    <source>
        <dbReference type="EMBL" id="MBW0484440.1"/>
    </source>
</evidence>
<organism evidence="1 2">
    <name type="scientific">Austropuccinia psidii MF-1</name>
    <dbReference type="NCBI Taxonomy" id="1389203"/>
    <lineage>
        <taxon>Eukaryota</taxon>
        <taxon>Fungi</taxon>
        <taxon>Dikarya</taxon>
        <taxon>Basidiomycota</taxon>
        <taxon>Pucciniomycotina</taxon>
        <taxon>Pucciniomycetes</taxon>
        <taxon>Pucciniales</taxon>
        <taxon>Sphaerophragmiaceae</taxon>
        <taxon>Austropuccinia</taxon>
    </lineage>
</organism>
<accession>A0A9Q3CKG2</accession>
<evidence type="ECO:0000313" key="2">
    <source>
        <dbReference type="Proteomes" id="UP000765509"/>
    </source>
</evidence>
<comment type="caution">
    <text evidence="1">The sequence shown here is derived from an EMBL/GenBank/DDBJ whole genome shotgun (WGS) entry which is preliminary data.</text>
</comment>
<protein>
    <submittedName>
        <fullName evidence="1">Uncharacterized protein</fullName>
    </submittedName>
</protein>
<dbReference type="EMBL" id="AVOT02007685">
    <property type="protein sequence ID" value="MBW0484440.1"/>
    <property type="molecule type" value="Genomic_DNA"/>
</dbReference>